<dbReference type="PIRSF" id="PIRSF031679">
    <property type="entry name" value="Mtase_Alr7345_prd"/>
    <property type="match status" value="1"/>
</dbReference>
<feature type="chain" id="PRO_5047494634" evidence="1">
    <location>
        <begin position="23"/>
        <end position="273"/>
    </location>
</feature>
<keyword evidence="2" id="KW-0808">Transferase</keyword>
<feature type="signal peptide" evidence="1">
    <location>
        <begin position="1"/>
        <end position="22"/>
    </location>
</feature>
<keyword evidence="1" id="KW-0732">Signal</keyword>
<evidence type="ECO:0000256" key="1">
    <source>
        <dbReference type="SAM" id="SignalP"/>
    </source>
</evidence>
<sequence>MFKSIIIVVILGLNALINFASANDLDEILASTIRSDENKARDKARHPKETIEFFGTKPTDHVLEMWPGEGWYSEILAPYVKEKGKFSAVTFATGNLNSQDKREAFWSKNALTYIEKMSDKDIYGDVNFFEFEPPKLMDLKGIAPVDVAYIVRTLHIWDEFGAFAQGLQLIHDVLKPGGILAIVQHRGNAISQNASSAGEGYLDERYVIETAERNGFKLVERSEVNLNMKDTKDYPKGVYALPPVLAMGNTDREKYIGIGESDRMTLKFIKVVN</sequence>
<dbReference type="Gene3D" id="3.40.50.150">
    <property type="entry name" value="Vaccinia Virus protein VP39"/>
    <property type="match status" value="1"/>
</dbReference>
<dbReference type="GO" id="GO:0032259">
    <property type="term" value="P:methylation"/>
    <property type="evidence" value="ECO:0007669"/>
    <property type="project" value="UniProtKB-KW"/>
</dbReference>
<keyword evidence="3" id="KW-1185">Reference proteome</keyword>
<name>A0ABU3QZZ4_9GAMM</name>
<evidence type="ECO:0000313" key="2">
    <source>
        <dbReference type="EMBL" id="MDU0113006.1"/>
    </source>
</evidence>
<comment type="caution">
    <text evidence="2">The sequence shown here is derived from an EMBL/GenBank/DDBJ whole genome shotgun (WGS) entry which is preliminary data.</text>
</comment>
<reference evidence="2 3" key="1">
    <citation type="submission" date="2023-10" db="EMBL/GenBank/DDBJ databases">
        <title>Psychrosphaera aquimaarina strain SW33 isolated from seawater.</title>
        <authorList>
            <person name="Bayburt H."/>
            <person name="Kim J.M."/>
            <person name="Choi B.J."/>
            <person name="Jeon C.O."/>
        </authorList>
    </citation>
    <scope>NUCLEOTIDE SEQUENCE [LARGE SCALE GENOMIC DNA]</scope>
    <source>
        <strain evidence="2 3">KCTC 52743</strain>
    </source>
</reference>
<accession>A0ABU3QZZ4</accession>
<keyword evidence="2" id="KW-0489">Methyltransferase</keyword>
<proteinExistence type="predicted"/>
<evidence type="ECO:0000313" key="3">
    <source>
        <dbReference type="Proteomes" id="UP001257914"/>
    </source>
</evidence>
<gene>
    <name evidence="2" type="ORF">RT723_08350</name>
</gene>
<dbReference type="InterPro" id="IPR029063">
    <property type="entry name" value="SAM-dependent_MTases_sf"/>
</dbReference>
<dbReference type="EMBL" id="JAWCUA010000007">
    <property type="protein sequence ID" value="MDU0113006.1"/>
    <property type="molecule type" value="Genomic_DNA"/>
</dbReference>
<dbReference type="InterPro" id="IPR016980">
    <property type="entry name" value="S-AdoMet-dep_MeTrfase_Alr7345"/>
</dbReference>
<dbReference type="GO" id="GO:0008168">
    <property type="term" value="F:methyltransferase activity"/>
    <property type="evidence" value="ECO:0007669"/>
    <property type="project" value="UniProtKB-KW"/>
</dbReference>
<dbReference type="SUPFAM" id="SSF53335">
    <property type="entry name" value="S-adenosyl-L-methionine-dependent methyltransferases"/>
    <property type="match status" value="1"/>
</dbReference>
<protein>
    <submittedName>
        <fullName evidence="2">Methyltransferase</fullName>
    </submittedName>
</protein>
<dbReference type="Proteomes" id="UP001257914">
    <property type="component" value="Unassembled WGS sequence"/>
</dbReference>
<organism evidence="2 3">
    <name type="scientific">Psychrosphaera aquimarina</name>
    <dbReference type="NCBI Taxonomy" id="2044854"/>
    <lineage>
        <taxon>Bacteria</taxon>
        <taxon>Pseudomonadati</taxon>
        <taxon>Pseudomonadota</taxon>
        <taxon>Gammaproteobacteria</taxon>
        <taxon>Alteromonadales</taxon>
        <taxon>Pseudoalteromonadaceae</taxon>
        <taxon>Psychrosphaera</taxon>
    </lineage>
</organism>
<dbReference type="RefSeq" id="WP_315946635.1">
    <property type="nucleotide sequence ID" value="NZ_JAWCUA010000007.1"/>
</dbReference>